<dbReference type="InterPro" id="IPR001466">
    <property type="entry name" value="Beta-lactam-related"/>
</dbReference>
<evidence type="ECO:0000256" key="4">
    <source>
        <dbReference type="ARBA" id="ARBA00023136"/>
    </source>
</evidence>
<name>A0A3A8JCM6_9BACT</name>
<feature type="chain" id="PRO_5017388061" evidence="6">
    <location>
        <begin position="25"/>
        <end position="494"/>
    </location>
</feature>
<evidence type="ECO:0000256" key="6">
    <source>
        <dbReference type="SAM" id="SignalP"/>
    </source>
</evidence>
<feature type="repeat" description="TPR" evidence="5">
    <location>
        <begin position="438"/>
        <end position="471"/>
    </location>
</feature>
<comment type="subcellular location">
    <subcellularLocation>
        <location evidence="1">Membrane</location>
    </subcellularLocation>
</comment>
<dbReference type="GO" id="GO:0016020">
    <property type="term" value="C:membrane"/>
    <property type="evidence" value="ECO:0007669"/>
    <property type="project" value="UniProtKB-SubCell"/>
</dbReference>
<dbReference type="SUPFAM" id="SSF56601">
    <property type="entry name" value="beta-lactamase/transpeptidase-like"/>
    <property type="match status" value="1"/>
</dbReference>
<keyword evidence="8" id="KW-0378">Hydrolase</keyword>
<keyword evidence="2" id="KW-0677">Repeat</keyword>
<dbReference type="EMBL" id="RAVZ01000021">
    <property type="protein sequence ID" value="RKG92676.1"/>
    <property type="molecule type" value="Genomic_DNA"/>
</dbReference>
<evidence type="ECO:0000259" key="7">
    <source>
        <dbReference type="Pfam" id="PF00144"/>
    </source>
</evidence>
<proteinExistence type="predicted"/>
<dbReference type="PANTHER" id="PTHR46825">
    <property type="entry name" value="D-ALANYL-D-ALANINE-CARBOXYPEPTIDASE/ENDOPEPTIDASE AMPH"/>
    <property type="match status" value="1"/>
</dbReference>
<keyword evidence="3 5" id="KW-0802">TPR repeat</keyword>
<dbReference type="AlphaFoldDB" id="A0A3A8JCM6"/>
<sequence>MNWIPVRLLSVLAALLLFVPVAGAAPKAQELDRLVTQYHQLRQFNGAVLVANEKGVLFKKGYGFANFEWQAPNTTDTKFRLASVTKQFTAMVILQLVAEGKLQLDDPLVKLLPDYRKDTGSRVTLTHLLNHTSGIPSYTSAPDFFPKVSRNPYKVADFVKQFASGDLEFEPGSKFAYNNSGYFLLGAIIERTTGKTYAQAVQERIFDTLGMKNSGYDVYATVLPKRASGYELKPEGYMNAPYVDMSTPYAAGSLYSTVEDLYLWDRALYTDALLPAALKQKMFTPGLEKYGFGWTIEPMKLQDDKTELATVTHSGGINGFSTRIYRVPASREVVILLDNTSRGDKLKELASGLFSALHGITPRAPRPGIRETLSATLDKAPVAEVIARYRDLKAKKADAYDFSEGQLNGLGYEFLRTGRVTDAIEIFKLNVEMFPKDANLYDSLGEAYLAHGDKEQARVNYRKALELEPGMPSAEAALRGMGTPAVAPASKAIP</sequence>
<dbReference type="GO" id="GO:0016787">
    <property type="term" value="F:hydrolase activity"/>
    <property type="evidence" value="ECO:0007669"/>
    <property type="project" value="UniProtKB-KW"/>
</dbReference>
<evidence type="ECO:0000256" key="2">
    <source>
        <dbReference type="ARBA" id="ARBA00022737"/>
    </source>
</evidence>
<dbReference type="SUPFAM" id="SSF48452">
    <property type="entry name" value="TPR-like"/>
    <property type="match status" value="1"/>
</dbReference>
<evidence type="ECO:0000256" key="5">
    <source>
        <dbReference type="PROSITE-ProRule" id="PRU00339"/>
    </source>
</evidence>
<dbReference type="InterPro" id="IPR013105">
    <property type="entry name" value="TPR_2"/>
</dbReference>
<dbReference type="Gene3D" id="1.25.40.10">
    <property type="entry name" value="Tetratricopeptide repeat domain"/>
    <property type="match status" value="1"/>
</dbReference>
<organism evidence="8 9">
    <name type="scientific">Corallococcus terminator</name>
    <dbReference type="NCBI Taxonomy" id="2316733"/>
    <lineage>
        <taxon>Bacteria</taxon>
        <taxon>Pseudomonadati</taxon>
        <taxon>Myxococcota</taxon>
        <taxon>Myxococcia</taxon>
        <taxon>Myxococcales</taxon>
        <taxon>Cystobacterineae</taxon>
        <taxon>Myxococcaceae</taxon>
        <taxon>Corallococcus</taxon>
    </lineage>
</organism>
<evidence type="ECO:0000256" key="1">
    <source>
        <dbReference type="ARBA" id="ARBA00004370"/>
    </source>
</evidence>
<dbReference type="Proteomes" id="UP000268094">
    <property type="component" value="Unassembled WGS sequence"/>
</dbReference>
<dbReference type="InterPro" id="IPR050491">
    <property type="entry name" value="AmpC-like"/>
</dbReference>
<evidence type="ECO:0000313" key="9">
    <source>
        <dbReference type="Proteomes" id="UP000268094"/>
    </source>
</evidence>
<keyword evidence="6" id="KW-0732">Signal</keyword>
<dbReference type="InterPro" id="IPR012338">
    <property type="entry name" value="Beta-lactam/transpept-like"/>
</dbReference>
<accession>A0A3A8JCM6</accession>
<protein>
    <submittedName>
        <fullName evidence="8">Serine hydrolase</fullName>
    </submittedName>
</protein>
<feature type="domain" description="Beta-lactamase-related" evidence="7">
    <location>
        <begin position="31"/>
        <end position="343"/>
    </location>
</feature>
<dbReference type="InterPro" id="IPR011990">
    <property type="entry name" value="TPR-like_helical_dom_sf"/>
</dbReference>
<gene>
    <name evidence="8" type="ORF">D7V88_05280</name>
</gene>
<keyword evidence="4" id="KW-0472">Membrane</keyword>
<dbReference type="InterPro" id="IPR019734">
    <property type="entry name" value="TPR_rpt"/>
</dbReference>
<keyword evidence="9" id="KW-1185">Reference proteome</keyword>
<dbReference type="RefSeq" id="WP_120539499.1">
    <property type="nucleotide sequence ID" value="NZ_RAVZ01000021.1"/>
</dbReference>
<dbReference type="Pfam" id="PF00144">
    <property type="entry name" value="Beta-lactamase"/>
    <property type="match status" value="1"/>
</dbReference>
<evidence type="ECO:0000313" key="8">
    <source>
        <dbReference type="EMBL" id="RKG92676.1"/>
    </source>
</evidence>
<dbReference type="Gene3D" id="3.40.710.10">
    <property type="entry name" value="DD-peptidase/beta-lactamase superfamily"/>
    <property type="match status" value="1"/>
</dbReference>
<dbReference type="PROSITE" id="PS50005">
    <property type="entry name" value="TPR"/>
    <property type="match status" value="1"/>
</dbReference>
<dbReference type="Pfam" id="PF07719">
    <property type="entry name" value="TPR_2"/>
    <property type="match status" value="1"/>
</dbReference>
<dbReference type="PANTHER" id="PTHR46825:SF11">
    <property type="entry name" value="PENICILLIN-BINDING PROTEIN 4"/>
    <property type="match status" value="1"/>
</dbReference>
<dbReference type="SMART" id="SM00028">
    <property type="entry name" value="TPR"/>
    <property type="match status" value="2"/>
</dbReference>
<dbReference type="OrthoDB" id="5487213at2"/>
<reference evidence="9" key="1">
    <citation type="submission" date="2018-09" db="EMBL/GenBank/DDBJ databases">
        <authorList>
            <person name="Livingstone P.G."/>
            <person name="Whitworth D.E."/>
        </authorList>
    </citation>
    <scope>NUCLEOTIDE SEQUENCE [LARGE SCALE GENOMIC DNA]</scope>
    <source>
        <strain evidence="9">CA054A</strain>
    </source>
</reference>
<comment type="caution">
    <text evidence="8">The sequence shown here is derived from an EMBL/GenBank/DDBJ whole genome shotgun (WGS) entry which is preliminary data.</text>
</comment>
<dbReference type="PROSITE" id="PS50293">
    <property type="entry name" value="TPR_REGION"/>
    <property type="match status" value="1"/>
</dbReference>
<feature type="signal peptide" evidence="6">
    <location>
        <begin position="1"/>
        <end position="24"/>
    </location>
</feature>
<evidence type="ECO:0000256" key="3">
    <source>
        <dbReference type="ARBA" id="ARBA00022803"/>
    </source>
</evidence>